<protein>
    <submittedName>
        <fullName evidence="2">Uncharacterized protein</fullName>
    </submittedName>
</protein>
<accession>A0A4U6SU84</accession>
<evidence type="ECO:0000256" key="1">
    <source>
        <dbReference type="SAM" id="SignalP"/>
    </source>
</evidence>
<organism evidence="2 3">
    <name type="scientific">Setaria viridis</name>
    <name type="common">Green bristlegrass</name>
    <name type="synonym">Setaria italica subsp. viridis</name>
    <dbReference type="NCBI Taxonomy" id="4556"/>
    <lineage>
        <taxon>Eukaryota</taxon>
        <taxon>Viridiplantae</taxon>
        <taxon>Streptophyta</taxon>
        <taxon>Embryophyta</taxon>
        <taxon>Tracheophyta</taxon>
        <taxon>Spermatophyta</taxon>
        <taxon>Magnoliopsida</taxon>
        <taxon>Liliopsida</taxon>
        <taxon>Poales</taxon>
        <taxon>Poaceae</taxon>
        <taxon>PACMAD clade</taxon>
        <taxon>Panicoideae</taxon>
        <taxon>Panicodae</taxon>
        <taxon>Paniceae</taxon>
        <taxon>Cenchrinae</taxon>
        <taxon>Setaria</taxon>
    </lineage>
</organism>
<keyword evidence="1" id="KW-0732">Signal</keyword>
<gene>
    <name evidence="2" type="ORF">SEVIR_9G157550v2</name>
</gene>
<proteinExistence type="predicted"/>
<dbReference type="Proteomes" id="UP000298652">
    <property type="component" value="Chromosome 9"/>
</dbReference>
<name>A0A4U6SU84_SETVI</name>
<dbReference type="AlphaFoldDB" id="A0A4U6SU84"/>
<dbReference type="EMBL" id="CM016560">
    <property type="protein sequence ID" value="TKV92339.1"/>
    <property type="molecule type" value="Genomic_DNA"/>
</dbReference>
<keyword evidence="3" id="KW-1185">Reference proteome</keyword>
<feature type="chain" id="PRO_5020264473" evidence="1">
    <location>
        <begin position="17"/>
        <end position="54"/>
    </location>
</feature>
<evidence type="ECO:0000313" key="2">
    <source>
        <dbReference type="EMBL" id="TKV92339.1"/>
    </source>
</evidence>
<feature type="signal peptide" evidence="1">
    <location>
        <begin position="1"/>
        <end position="16"/>
    </location>
</feature>
<evidence type="ECO:0000313" key="3">
    <source>
        <dbReference type="Proteomes" id="UP000298652"/>
    </source>
</evidence>
<sequence length="54" mass="6393">MIILLDLCVQISFVYSMYLPFSRPNHPENPYYRPQVYGCNLMNLRGSFWPSFSS</sequence>
<dbReference type="Gramene" id="TKV92339">
    <property type="protein sequence ID" value="TKV92339"/>
    <property type="gene ID" value="SEVIR_9G157550v2"/>
</dbReference>
<reference evidence="2" key="1">
    <citation type="submission" date="2019-03" db="EMBL/GenBank/DDBJ databases">
        <title>WGS assembly of Setaria viridis.</title>
        <authorList>
            <person name="Huang P."/>
            <person name="Jenkins J."/>
            <person name="Grimwood J."/>
            <person name="Barry K."/>
            <person name="Healey A."/>
            <person name="Mamidi S."/>
            <person name="Sreedasyam A."/>
            <person name="Shu S."/>
            <person name="Feldman M."/>
            <person name="Wu J."/>
            <person name="Yu Y."/>
            <person name="Chen C."/>
            <person name="Johnson J."/>
            <person name="Rokhsar D."/>
            <person name="Baxter I."/>
            <person name="Schmutz J."/>
            <person name="Brutnell T."/>
            <person name="Kellogg E."/>
        </authorList>
    </citation>
    <scope>NUCLEOTIDE SEQUENCE [LARGE SCALE GENOMIC DNA]</scope>
</reference>